<feature type="region of interest" description="Disordered" evidence="1">
    <location>
        <begin position="219"/>
        <end position="247"/>
    </location>
</feature>
<protein>
    <submittedName>
        <fullName evidence="2">Uncharacterized protein</fullName>
    </submittedName>
</protein>
<organism evidence="2 3">
    <name type="scientific">Austropuccinia psidii MF-1</name>
    <dbReference type="NCBI Taxonomy" id="1389203"/>
    <lineage>
        <taxon>Eukaryota</taxon>
        <taxon>Fungi</taxon>
        <taxon>Dikarya</taxon>
        <taxon>Basidiomycota</taxon>
        <taxon>Pucciniomycotina</taxon>
        <taxon>Pucciniomycetes</taxon>
        <taxon>Pucciniales</taxon>
        <taxon>Sphaerophragmiaceae</taxon>
        <taxon>Austropuccinia</taxon>
    </lineage>
</organism>
<evidence type="ECO:0000256" key="1">
    <source>
        <dbReference type="SAM" id="MobiDB-lite"/>
    </source>
</evidence>
<dbReference type="OrthoDB" id="3056461at2759"/>
<proteinExistence type="predicted"/>
<evidence type="ECO:0000313" key="2">
    <source>
        <dbReference type="EMBL" id="MBW0522464.1"/>
    </source>
</evidence>
<sequence>MCANLTYCGDLGLLCTAYDHYLNYVLAEKYKNESKEKGWNEREVERKVVHWARQRLCDWHYKFLVANNYAKRYQVIASDGNACSDDEYNSKAGMYVIKTLAYQSKNATAFFCRLDCKIKEVEKIMGCQSNQQIRWSPKIPIISKFKKTPKNAPIDFYRPKWFNEPDRSQKLMVADLLEAEFVPIKELPPGGKQHPNERLGYISFNYKYWDSTIKDYEIEPRTSQSSNKDSNDGSLGDDESVDLDMAMAQKDVDNHLVNKKIMEIEKGEIELEPEEIDEDY</sequence>
<dbReference type="AlphaFoldDB" id="A0A9Q3EJM6"/>
<reference evidence="2" key="1">
    <citation type="submission" date="2021-03" db="EMBL/GenBank/DDBJ databases">
        <title>Draft genome sequence of rust myrtle Austropuccinia psidii MF-1, a brazilian biotype.</title>
        <authorList>
            <person name="Quecine M.C."/>
            <person name="Pachon D.M.R."/>
            <person name="Bonatelli M.L."/>
            <person name="Correr F.H."/>
            <person name="Franceschini L.M."/>
            <person name="Leite T.F."/>
            <person name="Margarido G.R.A."/>
            <person name="Almeida C.A."/>
            <person name="Ferrarezi J.A."/>
            <person name="Labate C.A."/>
        </authorList>
    </citation>
    <scope>NUCLEOTIDE SEQUENCE</scope>
    <source>
        <strain evidence="2">MF-1</strain>
    </source>
</reference>
<gene>
    <name evidence="2" type="ORF">O181_062179</name>
</gene>
<evidence type="ECO:0000313" key="3">
    <source>
        <dbReference type="Proteomes" id="UP000765509"/>
    </source>
</evidence>
<comment type="caution">
    <text evidence="2">The sequence shown here is derived from an EMBL/GenBank/DDBJ whole genome shotgun (WGS) entry which is preliminary data.</text>
</comment>
<dbReference type="EMBL" id="AVOT02029571">
    <property type="protein sequence ID" value="MBW0522464.1"/>
    <property type="molecule type" value="Genomic_DNA"/>
</dbReference>
<keyword evidence="3" id="KW-1185">Reference proteome</keyword>
<name>A0A9Q3EJM6_9BASI</name>
<dbReference type="Proteomes" id="UP000765509">
    <property type="component" value="Unassembled WGS sequence"/>
</dbReference>
<accession>A0A9Q3EJM6</accession>